<sequence length="81" mass="9443">MQTEISLYMLPASGLGKLVRIYLHSFSCFLLTTIVSLSYFRERFYIVHRLNPGPGMVREPRPEQHIRRRQPHGRSTTNGKV</sequence>
<feature type="region of interest" description="Disordered" evidence="1">
    <location>
        <begin position="56"/>
        <end position="81"/>
    </location>
</feature>
<dbReference type="EMBL" id="KN838574">
    <property type="protein sequence ID" value="KIK03940.1"/>
    <property type="molecule type" value="Genomic_DNA"/>
</dbReference>
<dbReference type="AlphaFoldDB" id="A0A0C9WWC4"/>
<reference evidence="4" key="2">
    <citation type="submission" date="2015-01" db="EMBL/GenBank/DDBJ databases">
        <title>Evolutionary Origins and Diversification of the Mycorrhizal Mutualists.</title>
        <authorList>
            <consortium name="DOE Joint Genome Institute"/>
            <consortium name="Mycorrhizal Genomics Consortium"/>
            <person name="Kohler A."/>
            <person name="Kuo A."/>
            <person name="Nagy L.G."/>
            <person name="Floudas D."/>
            <person name="Copeland A."/>
            <person name="Barry K.W."/>
            <person name="Cichocki N."/>
            <person name="Veneault-Fourrey C."/>
            <person name="LaButti K."/>
            <person name="Lindquist E.A."/>
            <person name="Lipzen A."/>
            <person name="Lundell T."/>
            <person name="Morin E."/>
            <person name="Murat C."/>
            <person name="Riley R."/>
            <person name="Ohm R."/>
            <person name="Sun H."/>
            <person name="Tunlid A."/>
            <person name="Henrissat B."/>
            <person name="Grigoriev I.V."/>
            <person name="Hibbett D.S."/>
            <person name="Martin F."/>
        </authorList>
    </citation>
    <scope>NUCLEOTIDE SEQUENCE [LARGE SCALE GENOMIC DNA]</scope>
    <source>
        <strain evidence="4">LaAM-08-1</strain>
    </source>
</reference>
<organism evidence="3 4">
    <name type="scientific">Laccaria amethystina LaAM-08-1</name>
    <dbReference type="NCBI Taxonomy" id="1095629"/>
    <lineage>
        <taxon>Eukaryota</taxon>
        <taxon>Fungi</taxon>
        <taxon>Dikarya</taxon>
        <taxon>Basidiomycota</taxon>
        <taxon>Agaricomycotina</taxon>
        <taxon>Agaricomycetes</taxon>
        <taxon>Agaricomycetidae</taxon>
        <taxon>Agaricales</taxon>
        <taxon>Agaricineae</taxon>
        <taxon>Hydnangiaceae</taxon>
        <taxon>Laccaria</taxon>
    </lineage>
</organism>
<keyword evidence="2" id="KW-1133">Transmembrane helix</keyword>
<evidence type="ECO:0000313" key="4">
    <source>
        <dbReference type="Proteomes" id="UP000054477"/>
    </source>
</evidence>
<keyword evidence="2" id="KW-0472">Membrane</keyword>
<feature type="transmembrane region" description="Helical" evidence="2">
    <location>
        <begin position="20"/>
        <end position="40"/>
    </location>
</feature>
<accession>A0A0C9WWC4</accession>
<gene>
    <name evidence="3" type="ORF">K443DRAFT_94095</name>
</gene>
<evidence type="ECO:0000313" key="3">
    <source>
        <dbReference type="EMBL" id="KIK03940.1"/>
    </source>
</evidence>
<reference evidence="3 4" key="1">
    <citation type="submission" date="2014-04" db="EMBL/GenBank/DDBJ databases">
        <authorList>
            <consortium name="DOE Joint Genome Institute"/>
            <person name="Kuo A."/>
            <person name="Kohler A."/>
            <person name="Nagy L.G."/>
            <person name="Floudas D."/>
            <person name="Copeland A."/>
            <person name="Barry K.W."/>
            <person name="Cichocki N."/>
            <person name="Veneault-Fourrey C."/>
            <person name="LaButti K."/>
            <person name="Lindquist E.A."/>
            <person name="Lipzen A."/>
            <person name="Lundell T."/>
            <person name="Morin E."/>
            <person name="Murat C."/>
            <person name="Sun H."/>
            <person name="Tunlid A."/>
            <person name="Henrissat B."/>
            <person name="Grigoriev I.V."/>
            <person name="Hibbett D.S."/>
            <person name="Martin F."/>
            <person name="Nordberg H.P."/>
            <person name="Cantor M.N."/>
            <person name="Hua S.X."/>
        </authorList>
    </citation>
    <scope>NUCLEOTIDE SEQUENCE [LARGE SCALE GENOMIC DNA]</scope>
    <source>
        <strain evidence="3 4">LaAM-08-1</strain>
    </source>
</reference>
<evidence type="ECO:0000256" key="2">
    <source>
        <dbReference type="SAM" id="Phobius"/>
    </source>
</evidence>
<dbReference type="HOGENOM" id="CLU_2850107_0_0_1"/>
<proteinExistence type="predicted"/>
<keyword evidence="2" id="KW-0812">Transmembrane</keyword>
<keyword evidence="4" id="KW-1185">Reference proteome</keyword>
<dbReference type="Proteomes" id="UP000054477">
    <property type="component" value="Unassembled WGS sequence"/>
</dbReference>
<name>A0A0C9WWC4_9AGAR</name>
<evidence type="ECO:0000256" key="1">
    <source>
        <dbReference type="SAM" id="MobiDB-lite"/>
    </source>
</evidence>
<protein>
    <submittedName>
        <fullName evidence="3">Uncharacterized protein</fullName>
    </submittedName>
</protein>